<dbReference type="InterPro" id="IPR029034">
    <property type="entry name" value="Cystine-knot_cytokine"/>
</dbReference>
<reference evidence="5" key="1">
    <citation type="submission" date="2014-05" db="EMBL/GenBank/DDBJ databases">
        <authorList>
            <person name="Chronopoulou M."/>
        </authorList>
    </citation>
    <scope>NUCLEOTIDE SEQUENCE</scope>
    <source>
        <tissue evidence="5">Whole organism</tissue>
    </source>
</reference>
<dbReference type="GO" id="GO:0005184">
    <property type="term" value="F:neuropeptide hormone activity"/>
    <property type="evidence" value="ECO:0007669"/>
    <property type="project" value="InterPro"/>
</dbReference>
<dbReference type="EMBL" id="HG994582">
    <property type="protein sequence ID" value="CAF2904880.1"/>
    <property type="molecule type" value="Genomic_DNA"/>
</dbReference>
<keyword evidence="1" id="KW-1015">Disulfide bond</keyword>
<dbReference type="Gene3D" id="2.10.90.10">
    <property type="entry name" value="Cystine-knot cytokines"/>
    <property type="match status" value="1"/>
</dbReference>
<organism evidence="5">
    <name type="scientific">Lepeophtheirus salmonis</name>
    <name type="common">Salmon louse</name>
    <name type="synonym">Caligus salmonis</name>
    <dbReference type="NCBI Taxonomy" id="72036"/>
    <lineage>
        <taxon>Eukaryota</taxon>
        <taxon>Metazoa</taxon>
        <taxon>Ecdysozoa</taxon>
        <taxon>Arthropoda</taxon>
        <taxon>Crustacea</taxon>
        <taxon>Multicrustacea</taxon>
        <taxon>Hexanauplia</taxon>
        <taxon>Copepoda</taxon>
        <taxon>Siphonostomatoida</taxon>
        <taxon>Caligidae</taxon>
        <taxon>Lepeophtheirus</taxon>
    </lineage>
</organism>
<keyword evidence="2" id="KW-0732">Signal</keyword>
<evidence type="ECO:0000313" key="4">
    <source>
        <dbReference type="EMBL" id="CAF2904880.1"/>
    </source>
</evidence>
<evidence type="ECO:0000256" key="2">
    <source>
        <dbReference type="SAM" id="SignalP"/>
    </source>
</evidence>
<dbReference type="PANTHER" id="PTHR41151:SF1">
    <property type="entry name" value="PARTNER OF BURSICON"/>
    <property type="match status" value="1"/>
</dbReference>
<dbReference type="EMBL" id="HACA01006687">
    <property type="protein sequence ID" value="CDW24048.1"/>
    <property type="molecule type" value="Transcribed_RNA"/>
</dbReference>
<evidence type="ECO:0000313" key="6">
    <source>
        <dbReference type="Proteomes" id="UP000675881"/>
    </source>
</evidence>
<feature type="domain" description="CTCK" evidence="3">
    <location>
        <begin position="47"/>
        <end position="139"/>
    </location>
</feature>
<dbReference type="InterPro" id="IPR006207">
    <property type="entry name" value="Cys_knot_C"/>
</dbReference>
<dbReference type="GO" id="GO:0001664">
    <property type="term" value="F:G protein-coupled receptor binding"/>
    <property type="evidence" value="ECO:0007669"/>
    <property type="project" value="InterPro"/>
</dbReference>
<feature type="chain" id="PRO_5033227065" evidence="2">
    <location>
        <begin position="28"/>
        <end position="140"/>
    </location>
</feature>
<accession>A0A0K2TDF4</accession>
<gene>
    <name evidence="4" type="ORF">LSAA_7203</name>
</gene>
<dbReference type="InterPro" id="IPR034441">
    <property type="entry name" value="Bursicon_suB"/>
</dbReference>
<dbReference type="PANTHER" id="PTHR41151">
    <property type="entry name" value="PARTNER OF BURSICON"/>
    <property type="match status" value="1"/>
</dbReference>
<evidence type="ECO:0000259" key="3">
    <source>
        <dbReference type="SMART" id="SM00041"/>
    </source>
</evidence>
<evidence type="ECO:0000313" key="5">
    <source>
        <dbReference type="EMBL" id="CDW24048.1"/>
    </source>
</evidence>
<dbReference type="GO" id="GO:0031395">
    <property type="term" value="C:bursicon neuropeptide hormone complex"/>
    <property type="evidence" value="ECO:0007669"/>
    <property type="project" value="InterPro"/>
</dbReference>
<protein>
    <submittedName>
        <fullName evidence="4 5">Partner of bursicon</fullName>
    </submittedName>
</protein>
<sequence>MVNTPTLFKSSVLYISFLLLLVGESLCYRKLESACETLPSDIHIVKEEFDQISNLVRTCEANVAVNKCEGACVSSIKPSALSKSGFTKDCNCCKESGYRQRSIELNNCFDPNGVRLGGTQGQMSVSINEPMNCKCNACGV</sequence>
<dbReference type="SMART" id="SM00041">
    <property type="entry name" value="CT"/>
    <property type="match status" value="1"/>
</dbReference>
<keyword evidence="6" id="KW-1185">Reference proteome</keyword>
<dbReference type="GO" id="GO:0007186">
    <property type="term" value="P:G protein-coupled receptor signaling pathway"/>
    <property type="evidence" value="ECO:0007669"/>
    <property type="project" value="TreeGrafter"/>
</dbReference>
<dbReference type="AlphaFoldDB" id="A0A0K2TDF4"/>
<name>A0A0K2TDF4_LEPSM</name>
<evidence type="ECO:0000256" key="1">
    <source>
        <dbReference type="ARBA" id="ARBA00023157"/>
    </source>
</evidence>
<dbReference type="OrthoDB" id="786951at2759"/>
<dbReference type="Proteomes" id="UP000675881">
    <property type="component" value="Chromosome 3"/>
</dbReference>
<proteinExistence type="predicted"/>
<reference evidence="4" key="2">
    <citation type="submission" date="2021-02" db="EMBL/GenBank/DDBJ databases">
        <authorList>
            <person name="Bekaert M."/>
        </authorList>
    </citation>
    <scope>NUCLEOTIDE SEQUENCE</scope>
    <source>
        <strain evidence="4">IoA-00</strain>
    </source>
</reference>
<feature type="signal peptide" evidence="2">
    <location>
        <begin position="1"/>
        <end position="27"/>
    </location>
</feature>